<feature type="compositionally biased region" description="Low complexity" evidence="1">
    <location>
        <begin position="98"/>
        <end position="108"/>
    </location>
</feature>
<evidence type="ECO:0000313" key="3">
    <source>
        <dbReference type="Proteomes" id="UP000825935"/>
    </source>
</evidence>
<organism evidence="2 3">
    <name type="scientific">Ceratopteris richardii</name>
    <name type="common">Triangle waterfern</name>
    <dbReference type="NCBI Taxonomy" id="49495"/>
    <lineage>
        <taxon>Eukaryota</taxon>
        <taxon>Viridiplantae</taxon>
        <taxon>Streptophyta</taxon>
        <taxon>Embryophyta</taxon>
        <taxon>Tracheophyta</taxon>
        <taxon>Polypodiopsida</taxon>
        <taxon>Polypodiidae</taxon>
        <taxon>Polypodiales</taxon>
        <taxon>Pteridineae</taxon>
        <taxon>Pteridaceae</taxon>
        <taxon>Parkerioideae</taxon>
        <taxon>Ceratopteris</taxon>
    </lineage>
</organism>
<feature type="compositionally biased region" description="Low complexity" evidence="1">
    <location>
        <begin position="133"/>
        <end position="151"/>
    </location>
</feature>
<proteinExistence type="predicted"/>
<keyword evidence="3" id="KW-1185">Reference proteome</keyword>
<gene>
    <name evidence="2" type="ORF">KP509_26G059700</name>
</gene>
<feature type="region of interest" description="Disordered" evidence="1">
    <location>
        <begin position="1"/>
        <end position="173"/>
    </location>
</feature>
<dbReference type="EMBL" id="CM035431">
    <property type="protein sequence ID" value="KAH7297220.1"/>
    <property type="molecule type" value="Genomic_DNA"/>
</dbReference>
<feature type="region of interest" description="Disordered" evidence="1">
    <location>
        <begin position="329"/>
        <end position="354"/>
    </location>
</feature>
<feature type="region of interest" description="Disordered" evidence="1">
    <location>
        <begin position="217"/>
        <end position="236"/>
    </location>
</feature>
<protein>
    <submittedName>
        <fullName evidence="2">Uncharacterized protein</fullName>
    </submittedName>
</protein>
<accession>A0A8T2RME7</accession>
<reference evidence="2" key="1">
    <citation type="submission" date="2021-08" db="EMBL/GenBank/DDBJ databases">
        <title>WGS assembly of Ceratopteris richardii.</title>
        <authorList>
            <person name="Marchant D.B."/>
            <person name="Chen G."/>
            <person name="Jenkins J."/>
            <person name="Shu S."/>
            <person name="Leebens-Mack J."/>
            <person name="Grimwood J."/>
            <person name="Schmutz J."/>
            <person name="Soltis P."/>
            <person name="Soltis D."/>
            <person name="Chen Z.-H."/>
        </authorList>
    </citation>
    <scope>NUCLEOTIDE SEQUENCE</scope>
    <source>
        <strain evidence="2">Whitten #5841</strain>
        <tissue evidence="2">Leaf</tissue>
    </source>
</reference>
<feature type="compositionally biased region" description="Low complexity" evidence="1">
    <location>
        <begin position="31"/>
        <end position="42"/>
    </location>
</feature>
<feature type="compositionally biased region" description="Basic and acidic residues" evidence="1">
    <location>
        <begin position="68"/>
        <end position="78"/>
    </location>
</feature>
<feature type="region of interest" description="Disordered" evidence="1">
    <location>
        <begin position="186"/>
        <end position="206"/>
    </location>
</feature>
<evidence type="ECO:0000256" key="1">
    <source>
        <dbReference type="SAM" id="MobiDB-lite"/>
    </source>
</evidence>
<dbReference type="AlphaFoldDB" id="A0A8T2RME7"/>
<feature type="compositionally biased region" description="Polar residues" evidence="1">
    <location>
        <begin position="187"/>
        <end position="201"/>
    </location>
</feature>
<comment type="caution">
    <text evidence="2">The sequence shown here is derived from an EMBL/GenBank/DDBJ whole genome shotgun (WGS) entry which is preliminary data.</text>
</comment>
<sequence>MPRRANRGRDENHRRHQIAHSIHAGDSSQRSPPSLESTPSPSYYAQILTDLSRSGNSQLRPPDISSEGVKRTSARDASGRSAQPYRRPLTSPALTANSGSPSISQPSSAVEHVDQWRRRSPTPFGLSPPPPSANWSPSHAPSAYPSTLRAAKPPPLRAPSPPPRYKPPLSMSDYPTRLKAIPFRSPPQASFCQTDPSSHNTARARGKLPERPYSISPAIYQHDGSPPSAIRPPKARSVGKDASLSLSLELPYTGPRHVKSALSSEQRLAWRTRRRVGKDASSSLSVGLPYTGLGYVKSALSTEQSQAYTPNLQNPSPLNKSTPIYQQDVSLPSATRPPKARSLGKDASSSLSLGLPYTGPRSALSTEQSLAWPTPNLQIGVGRDLSLALGNPDSQRIAALSSSDPSLQNETVRTARYEDFTIRPRFPIKRKRTSSHIPNPKFNRQIVPYASQTSSAKDIVVYQNSLEYPSPSFVGTGLELACRDADPQISSDFLSSDRNLQNSTPVGSHTRRAKLPIKRKEASSDSLNRTVKRRAVPHSSDSSNAMAIVVYQGHKDRRGRRRDVRVIGEKSMEGVREQNLLEGHLLLAIKPLTHSEYMRGRFTIPKQAVRYLSEKLDFALQNGSAYLVRDSQGHTYHVNYSEWERSANFNGVGMREFFSRNMINFDESLCLYLSEGAPTFLIDRERTD</sequence>
<feature type="compositionally biased region" description="Pro residues" evidence="1">
    <location>
        <begin position="152"/>
        <end position="166"/>
    </location>
</feature>
<feature type="region of interest" description="Disordered" evidence="1">
    <location>
        <begin position="492"/>
        <end position="538"/>
    </location>
</feature>
<evidence type="ECO:0000313" key="2">
    <source>
        <dbReference type="EMBL" id="KAH7297220.1"/>
    </source>
</evidence>
<feature type="compositionally biased region" description="Polar residues" evidence="1">
    <location>
        <begin position="492"/>
        <end position="507"/>
    </location>
</feature>
<dbReference type="Proteomes" id="UP000825935">
    <property type="component" value="Chromosome 26"/>
</dbReference>
<name>A0A8T2RME7_CERRI</name>
<feature type="compositionally biased region" description="Polar residues" evidence="1">
    <location>
        <begin position="49"/>
        <end position="59"/>
    </location>
</feature>